<gene>
    <name evidence="2" type="ORF">ETSY1_33835</name>
</gene>
<dbReference type="EMBL" id="AZHW01001027">
    <property type="protein sequence ID" value="ETW94673.1"/>
    <property type="molecule type" value="Genomic_DNA"/>
</dbReference>
<dbReference type="Proteomes" id="UP000019141">
    <property type="component" value="Unassembled WGS sequence"/>
</dbReference>
<name>W4L9A7_ENTF1</name>
<evidence type="ECO:0000256" key="1">
    <source>
        <dbReference type="SAM" id="Phobius"/>
    </source>
</evidence>
<evidence type="ECO:0000313" key="3">
    <source>
        <dbReference type="Proteomes" id="UP000019141"/>
    </source>
</evidence>
<dbReference type="AlphaFoldDB" id="W4L9A7"/>
<keyword evidence="1" id="KW-1133">Transmembrane helix</keyword>
<dbReference type="HOGENOM" id="CLU_2394298_0_0_7"/>
<comment type="caution">
    <text evidence="2">The sequence shown here is derived from an EMBL/GenBank/DDBJ whole genome shotgun (WGS) entry which is preliminary data.</text>
</comment>
<reference evidence="2 3" key="1">
    <citation type="journal article" date="2014" name="Nature">
        <title>An environmental bacterial taxon with a large and distinct metabolic repertoire.</title>
        <authorList>
            <person name="Wilson M.C."/>
            <person name="Mori T."/>
            <person name="Ruckert C."/>
            <person name="Uria A.R."/>
            <person name="Helf M.J."/>
            <person name="Takada K."/>
            <person name="Gernert C."/>
            <person name="Steffens U.A."/>
            <person name="Heycke N."/>
            <person name="Schmitt S."/>
            <person name="Rinke C."/>
            <person name="Helfrich E.J."/>
            <person name="Brachmann A.O."/>
            <person name="Gurgui C."/>
            <person name="Wakimoto T."/>
            <person name="Kracht M."/>
            <person name="Crusemann M."/>
            <person name="Hentschel U."/>
            <person name="Abe I."/>
            <person name="Matsunaga S."/>
            <person name="Kalinowski J."/>
            <person name="Takeyama H."/>
            <person name="Piel J."/>
        </authorList>
    </citation>
    <scope>NUCLEOTIDE SEQUENCE [LARGE SCALE GENOMIC DNA]</scope>
    <source>
        <strain evidence="3">TSY1</strain>
    </source>
</reference>
<accession>W4L9A7</accession>
<feature type="transmembrane region" description="Helical" evidence="1">
    <location>
        <begin position="48"/>
        <end position="69"/>
    </location>
</feature>
<sequence length="93" mass="10808">MMLSQRYYVIKRYCKTCYGWFSSLTAYVRCNLKQSVSKSIDNELGLTAIEYSFVIFVVTAIAIAFLGLFEPVQDWFLEFIEEIEKVGDRAHSD</sequence>
<organism evidence="2 3">
    <name type="scientific">Entotheonella factor</name>
    <dbReference type="NCBI Taxonomy" id="1429438"/>
    <lineage>
        <taxon>Bacteria</taxon>
        <taxon>Pseudomonadati</taxon>
        <taxon>Nitrospinota/Tectimicrobiota group</taxon>
        <taxon>Candidatus Tectimicrobiota</taxon>
        <taxon>Candidatus Entotheonellia</taxon>
        <taxon>Candidatus Entotheonellales</taxon>
        <taxon>Candidatus Entotheonellaceae</taxon>
        <taxon>Candidatus Entotheonella</taxon>
    </lineage>
</organism>
<evidence type="ECO:0000313" key="2">
    <source>
        <dbReference type="EMBL" id="ETW94673.1"/>
    </source>
</evidence>
<keyword evidence="1" id="KW-0472">Membrane</keyword>
<protein>
    <submittedName>
        <fullName evidence="2">Uncharacterized protein</fullName>
    </submittedName>
</protein>
<keyword evidence="1" id="KW-0812">Transmembrane</keyword>
<proteinExistence type="predicted"/>
<keyword evidence="3" id="KW-1185">Reference proteome</keyword>